<proteinExistence type="predicted"/>
<organism evidence="3 4">
    <name type="scientific">Hyphomonas oceanitis SCH89</name>
    <dbReference type="NCBI Taxonomy" id="1280953"/>
    <lineage>
        <taxon>Bacteria</taxon>
        <taxon>Pseudomonadati</taxon>
        <taxon>Pseudomonadota</taxon>
        <taxon>Alphaproteobacteria</taxon>
        <taxon>Hyphomonadales</taxon>
        <taxon>Hyphomonadaceae</taxon>
        <taxon>Hyphomonas</taxon>
    </lineage>
</organism>
<reference evidence="3 4" key="1">
    <citation type="journal article" date="2014" name="Antonie Van Leeuwenhoek">
        <title>Hyphomonas beringensis sp. nov. and Hyphomonas chukchiensis sp. nov., isolated from surface seawater of the Bering Sea and Chukchi Sea.</title>
        <authorList>
            <person name="Li C."/>
            <person name="Lai Q."/>
            <person name="Li G."/>
            <person name="Dong C."/>
            <person name="Wang J."/>
            <person name="Liao Y."/>
            <person name="Shao Z."/>
        </authorList>
    </citation>
    <scope>NUCLEOTIDE SEQUENCE [LARGE SCALE GENOMIC DNA]</scope>
    <source>
        <strain evidence="3 4">SCH89</strain>
    </source>
</reference>
<dbReference type="InterPro" id="IPR001623">
    <property type="entry name" value="DnaJ_domain"/>
</dbReference>
<dbReference type="RefSeq" id="WP_035536576.1">
    <property type="nucleotide sequence ID" value="NZ_ARYL01000006.1"/>
</dbReference>
<dbReference type="CDD" id="cd06257">
    <property type="entry name" value="DnaJ"/>
    <property type="match status" value="1"/>
</dbReference>
<accession>A0A059GA30</accession>
<dbReference type="EMBL" id="ARYL01000006">
    <property type="protein sequence ID" value="KDA03323.1"/>
    <property type="molecule type" value="Genomic_DNA"/>
</dbReference>
<evidence type="ECO:0000259" key="2">
    <source>
        <dbReference type="Pfam" id="PF00226"/>
    </source>
</evidence>
<dbReference type="eggNOG" id="COG2214">
    <property type="taxonomic scope" value="Bacteria"/>
</dbReference>
<dbReference type="PATRIC" id="fig|1280953.3.peg.1117"/>
<comment type="caution">
    <text evidence="3">The sequence shown here is derived from an EMBL/GenBank/DDBJ whole genome shotgun (WGS) entry which is preliminary data.</text>
</comment>
<gene>
    <name evidence="3" type="ORF">HOC_05548</name>
</gene>
<feature type="region of interest" description="Disordered" evidence="1">
    <location>
        <begin position="98"/>
        <end position="120"/>
    </location>
</feature>
<dbReference type="Proteomes" id="UP000024942">
    <property type="component" value="Unassembled WGS sequence"/>
</dbReference>
<feature type="domain" description="J" evidence="2">
    <location>
        <begin position="154"/>
        <end position="202"/>
    </location>
</feature>
<keyword evidence="4" id="KW-1185">Reference proteome</keyword>
<evidence type="ECO:0000256" key="1">
    <source>
        <dbReference type="SAM" id="MobiDB-lite"/>
    </source>
</evidence>
<dbReference type="STRING" id="1280953.HOC_05548"/>
<dbReference type="Gene3D" id="1.10.287.110">
    <property type="entry name" value="DnaJ domain"/>
    <property type="match status" value="1"/>
</dbReference>
<name>A0A059GA30_9PROT</name>
<dbReference type="SUPFAM" id="SSF46565">
    <property type="entry name" value="Chaperone J-domain"/>
    <property type="match status" value="1"/>
</dbReference>
<sequence length="209" mass="23320">MSDSDPFSYRVKFTDIRVKPPAEETSKARARKTRVCEHPECELEGAFPAPKRGGKGKVYFCQQHITEYNRAFNFFEGMSEAEAASFARSERFGHKRTWKFGTGPMAGKKAKTSHDPRTWAGRGFFNVDDTANAEGGGSGSGRRSALQVRALNELDLEASATPTEIRARYAEYIRRFHPDSNKGDRSSEHKLQRVIRAGKLLKAGGLMKG</sequence>
<dbReference type="Pfam" id="PF00226">
    <property type="entry name" value="DnaJ"/>
    <property type="match status" value="1"/>
</dbReference>
<dbReference type="OrthoDB" id="9786294at2"/>
<dbReference type="InterPro" id="IPR036869">
    <property type="entry name" value="J_dom_sf"/>
</dbReference>
<evidence type="ECO:0000313" key="3">
    <source>
        <dbReference type="EMBL" id="KDA03323.1"/>
    </source>
</evidence>
<dbReference type="AlphaFoldDB" id="A0A059GA30"/>
<evidence type="ECO:0000313" key="4">
    <source>
        <dbReference type="Proteomes" id="UP000024942"/>
    </source>
</evidence>
<protein>
    <submittedName>
        <fullName evidence="3">DnaJ domain-containing protein</fullName>
    </submittedName>
</protein>